<gene>
    <name evidence="2" type="ORF">GTZ93_41905</name>
</gene>
<dbReference type="AlphaFoldDB" id="A0A7X4YJD2"/>
<proteinExistence type="predicted"/>
<evidence type="ECO:0000256" key="1">
    <source>
        <dbReference type="SAM" id="MobiDB-lite"/>
    </source>
</evidence>
<sequence length="58" mass="6249">MGALLRRREDAEGPRRAADGAARAMLPAGGTSVPDIQERYRAGFSLLQDAGDPRVRLI</sequence>
<dbReference type="EMBL" id="JAAAPK010000025">
    <property type="protein sequence ID" value="NBC46360.1"/>
    <property type="molecule type" value="Genomic_DNA"/>
</dbReference>
<accession>A0A7X4YJD2</accession>
<name>A0A7X4YJD2_9BACT</name>
<feature type="compositionally biased region" description="Basic and acidic residues" evidence="1">
    <location>
        <begin position="1"/>
        <end position="18"/>
    </location>
</feature>
<feature type="region of interest" description="Disordered" evidence="1">
    <location>
        <begin position="1"/>
        <end position="30"/>
    </location>
</feature>
<feature type="compositionally biased region" description="Low complexity" evidence="1">
    <location>
        <begin position="19"/>
        <end position="29"/>
    </location>
</feature>
<dbReference type="Proteomes" id="UP000537825">
    <property type="component" value="Unassembled WGS sequence"/>
</dbReference>
<reference evidence="2 3" key="1">
    <citation type="submission" date="2020-01" db="EMBL/GenBank/DDBJ databases">
        <title>The draft genome sequence of Corallococcus exiguus DSM 14696.</title>
        <authorList>
            <person name="Zhang X."/>
            <person name="Zhu H."/>
        </authorList>
    </citation>
    <scope>NUCLEOTIDE SEQUENCE [LARGE SCALE GENOMIC DNA]</scope>
    <source>
        <strain evidence="2 3">DSM 14696</strain>
    </source>
</reference>
<evidence type="ECO:0000313" key="2">
    <source>
        <dbReference type="EMBL" id="NBC46360.1"/>
    </source>
</evidence>
<organism evidence="2 3">
    <name type="scientific">Corallococcus exiguus</name>
    <dbReference type="NCBI Taxonomy" id="83462"/>
    <lineage>
        <taxon>Bacteria</taxon>
        <taxon>Pseudomonadati</taxon>
        <taxon>Myxococcota</taxon>
        <taxon>Myxococcia</taxon>
        <taxon>Myxococcales</taxon>
        <taxon>Cystobacterineae</taxon>
        <taxon>Myxococcaceae</taxon>
        <taxon>Corallococcus</taxon>
    </lineage>
</organism>
<comment type="caution">
    <text evidence="2">The sequence shown here is derived from an EMBL/GenBank/DDBJ whole genome shotgun (WGS) entry which is preliminary data.</text>
</comment>
<keyword evidence="3" id="KW-1185">Reference proteome</keyword>
<evidence type="ECO:0000313" key="3">
    <source>
        <dbReference type="Proteomes" id="UP000537825"/>
    </source>
</evidence>
<protein>
    <submittedName>
        <fullName evidence="2">Uncharacterized protein</fullName>
    </submittedName>
</protein>